<dbReference type="PANTHER" id="PTHR47027">
    <property type="entry name" value="REVERSE TRANSCRIPTASE DOMAIN-CONTAINING PROTEIN"/>
    <property type="match status" value="1"/>
</dbReference>
<organism evidence="2 3">
    <name type="scientific">Willisornis vidua</name>
    <name type="common">Xingu scale-backed antbird</name>
    <dbReference type="NCBI Taxonomy" id="1566151"/>
    <lineage>
        <taxon>Eukaryota</taxon>
        <taxon>Metazoa</taxon>
        <taxon>Chordata</taxon>
        <taxon>Craniata</taxon>
        <taxon>Vertebrata</taxon>
        <taxon>Euteleostomi</taxon>
        <taxon>Archelosauria</taxon>
        <taxon>Archosauria</taxon>
        <taxon>Dinosauria</taxon>
        <taxon>Saurischia</taxon>
        <taxon>Theropoda</taxon>
        <taxon>Coelurosauria</taxon>
        <taxon>Aves</taxon>
        <taxon>Neognathae</taxon>
        <taxon>Neoaves</taxon>
        <taxon>Telluraves</taxon>
        <taxon>Australaves</taxon>
        <taxon>Passeriformes</taxon>
        <taxon>Thamnophilidae</taxon>
        <taxon>Willisornis</taxon>
    </lineage>
</organism>
<evidence type="ECO:0000313" key="3">
    <source>
        <dbReference type="Proteomes" id="UP001145742"/>
    </source>
</evidence>
<gene>
    <name evidence="2" type="ORF">WISP_68266</name>
</gene>
<keyword evidence="3" id="KW-1185">Reference proteome</keyword>
<dbReference type="PANTHER" id="PTHR47027:SF30">
    <property type="entry name" value="THAP-TYPE DOMAIN-CONTAINING PROTEIN"/>
    <property type="match status" value="1"/>
</dbReference>
<dbReference type="Proteomes" id="UP001145742">
    <property type="component" value="Unassembled WGS sequence"/>
</dbReference>
<protein>
    <submittedName>
        <fullName evidence="2">Uncharacterized protein</fullName>
    </submittedName>
</protein>
<sequence>MGKSLRALMKLRAMLAVVCAAEATELFGLEVSLKKTEVLYQPAPQEVFYDPHITIGESELKPVQQFTYLGSIISSDGKIDKEMDNRLAKAYRAFGKLHKIAWSNKHLKKSTKISVYRAIVLSTLLHGSESWVIYCHHLWLLEGFHQRCLHTILNIHWTDHVTNVSVLEQAGVTSKEAMLMRTQLCWARHISRMEDHHLPKIVLYGELATSCHKRGALKRRYKETKDSLKQSGFIETHHP</sequence>
<comment type="caution">
    <text evidence="2">The sequence shown here is derived from an EMBL/GenBank/DDBJ whole genome shotgun (WGS) entry which is preliminary data.</text>
</comment>
<name>A0ABQ9D8D1_9PASS</name>
<proteinExistence type="predicted"/>
<reference evidence="2" key="1">
    <citation type="submission" date="2019-10" db="EMBL/GenBank/DDBJ databases">
        <authorList>
            <person name="Soares A.E.R."/>
            <person name="Aleixo A."/>
            <person name="Schneider P."/>
            <person name="Miyaki C.Y."/>
            <person name="Schneider M.P."/>
            <person name="Mello C."/>
            <person name="Vasconcelos A.T.R."/>
        </authorList>
    </citation>
    <scope>NUCLEOTIDE SEQUENCE</scope>
    <source>
        <tissue evidence="2">Muscle</tissue>
    </source>
</reference>
<feature type="signal peptide" evidence="1">
    <location>
        <begin position="1"/>
        <end position="23"/>
    </location>
</feature>
<evidence type="ECO:0000313" key="2">
    <source>
        <dbReference type="EMBL" id="KAJ7416834.1"/>
    </source>
</evidence>
<keyword evidence="1" id="KW-0732">Signal</keyword>
<evidence type="ECO:0000256" key="1">
    <source>
        <dbReference type="SAM" id="SignalP"/>
    </source>
</evidence>
<accession>A0ABQ9D8D1</accession>
<feature type="chain" id="PRO_5045167184" evidence="1">
    <location>
        <begin position="24"/>
        <end position="239"/>
    </location>
</feature>
<dbReference type="EMBL" id="WHWB01033799">
    <property type="protein sequence ID" value="KAJ7416834.1"/>
    <property type="molecule type" value="Genomic_DNA"/>
</dbReference>